<evidence type="ECO:0000256" key="1">
    <source>
        <dbReference type="SAM" id="MobiDB-lite"/>
    </source>
</evidence>
<dbReference type="InterPro" id="IPR013783">
    <property type="entry name" value="Ig-like_fold"/>
</dbReference>
<evidence type="ECO:0000313" key="4">
    <source>
        <dbReference type="Proteomes" id="UP000473325"/>
    </source>
</evidence>
<feature type="region of interest" description="Disordered" evidence="1">
    <location>
        <begin position="594"/>
        <end position="620"/>
    </location>
</feature>
<dbReference type="Gene3D" id="2.60.40.10">
    <property type="entry name" value="Immunoglobulins"/>
    <property type="match status" value="1"/>
</dbReference>
<feature type="compositionally biased region" description="Polar residues" evidence="1">
    <location>
        <begin position="594"/>
        <end position="611"/>
    </location>
</feature>
<proteinExistence type="predicted"/>
<keyword evidence="4" id="KW-1185">Reference proteome</keyword>
<dbReference type="PANTHER" id="PTHR36848">
    <property type="entry name" value="DNA-BINDING PROTEIN (PUTATIVE SECRETED PROTEIN)-RELATED"/>
    <property type="match status" value="1"/>
</dbReference>
<gene>
    <name evidence="3" type="ORF">GRQ65_12440</name>
</gene>
<evidence type="ECO:0000259" key="2">
    <source>
        <dbReference type="Pfam" id="PF16640"/>
    </source>
</evidence>
<dbReference type="Pfam" id="PF17132">
    <property type="entry name" value="Glyco_hydro_106"/>
    <property type="match status" value="1"/>
</dbReference>
<dbReference type="GO" id="GO:0005975">
    <property type="term" value="P:carbohydrate metabolic process"/>
    <property type="evidence" value="ECO:0007669"/>
    <property type="project" value="UniProtKB-ARBA"/>
</dbReference>
<dbReference type="RefSeq" id="WP_160878299.1">
    <property type="nucleotide sequence ID" value="NZ_WUEK01000007.1"/>
</dbReference>
<dbReference type="AlphaFoldDB" id="A0A6L7EWY4"/>
<dbReference type="SUPFAM" id="SSF49785">
    <property type="entry name" value="Galactose-binding domain-like"/>
    <property type="match status" value="1"/>
</dbReference>
<dbReference type="InterPro" id="IPR032109">
    <property type="entry name" value="Big_3_5"/>
</dbReference>
<dbReference type="PANTHER" id="PTHR36848:SF2">
    <property type="entry name" value="SECRETED PROTEIN"/>
    <property type="match status" value="1"/>
</dbReference>
<name>A0A6L7EWY4_9ACTN</name>
<organism evidence="3 4">
    <name type="scientific">Nocardioides flavescens</name>
    <dbReference type="NCBI Taxonomy" id="2691959"/>
    <lineage>
        <taxon>Bacteria</taxon>
        <taxon>Bacillati</taxon>
        <taxon>Actinomycetota</taxon>
        <taxon>Actinomycetes</taxon>
        <taxon>Propionibacteriales</taxon>
        <taxon>Nocardioidaceae</taxon>
        <taxon>Nocardioides</taxon>
    </lineage>
</organism>
<feature type="domain" description="Bacterial Ig-like" evidence="2">
    <location>
        <begin position="1100"/>
        <end position="1178"/>
    </location>
</feature>
<sequence>MAASALLVGGAVVGADAASVGTTGPLVQVSVPRSLVAEALTAASFADPSDVVRPQFRYWVPTPPPAGGLKDEVIRSDIADMEALGAGGVELAALGYFGGGPNRSEAWGSETWARSVNTVLGAALDSGLEVSATIGPGWPARIPTVDTPNDPRASKGLYESSTVVAPGSPAVAAPLPAPTGYTAGAVPTLVALVAAQCSASATCAPTTNPGAAGAARTTVLDRSTARRVAVTRAGDPASELDDTFSFTPPAGTSSNGWAVMAFWQATESDAQSGYAGPMYLVDHLSKEGASVITDFWDQNILDYGSGPTSTQALIDDLGGIQLFEDSLELSDRLKWTDTMLSEWTARRGYDPTLSLPALANTGAQACNSFTPTQSGANNTAAGTGSDCGVPPVFDFSDGSGASVRRDYRQTFSDMYIANRLGTLTAWGDAHNIRIKTQSYGEPIDMAAAATAVDVPEGESLAFSNNPEYYKVVAVGAHMSGSNAVSTECCAAFRTPYGIDLKTRLGFVNRAYAGGVNVNTWHGYSYEYAGNGSQAWPGQHAFGTFVDEAYGKRNPNATAFGETQDQLARQQLVLRQGSPRFDVAVYREDLGLRSTQGNGNNIGESQGGTFNEGTVDAPDTVPGTATVAVKTRMNELGYTYEYLSPEHLDLPTARWDGSRLFPDRSAYKAMVLNNQSTSMRPDALQRVVALAEQGMPLVIIGGLPSTSPSAGDQAAQSSLVARASARLRAMVDDGVHRVTRVGSEAYVPSALTSLGVRASARPETPSPALLPVRRHSATGDFYYLFNQSGTPVRESVTLEGAGQPYRLDALTGSITPVPVFQQGDGTVSFEISLDSQQAGLYAVAPTGIPGVQAPSVRALSTTAREAVTTDRGQLAVRTGAAGTVTTILGDRRSVVTPVTSPGTVTLSPVWDLSVESWTPDASTPDTTDTARTLLPTRQVTAAADGTLPSWRDIVGVGVGVAGIGTYTQTFTASEGWRTGAGAYLDLGAASDTVEVRVNGQPVPVDQAEPGSVDIGPWMVPGANRLEVVVASRLLNAVRTAGSSGFTSAAYTDNGLFGPVRATAYRQTVVDTSAAPTTPPVTDQRRATVTELVAKRSTQRFRSGPRAVLKVQVTPAPGLGSTVAITRRGRVLGTVELNAAGRATYRLPRSLKPGRHVVKAVFSGDARSLGSTSGTVVIRVKARRPRS</sequence>
<reference evidence="3 4" key="1">
    <citation type="submission" date="2019-12" db="EMBL/GenBank/DDBJ databases">
        <authorList>
            <person name="Kun Z."/>
        </authorList>
    </citation>
    <scope>NUCLEOTIDE SEQUENCE [LARGE SCALE GENOMIC DNA]</scope>
    <source>
        <strain evidence="3 4">YIM 123512</strain>
    </source>
</reference>
<dbReference type="Pfam" id="PF16640">
    <property type="entry name" value="Big_3_5"/>
    <property type="match status" value="1"/>
</dbReference>
<dbReference type="Gene3D" id="2.60.120.260">
    <property type="entry name" value="Galactose-binding domain-like"/>
    <property type="match status" value="1"/>
</dbReference>
<evidence type="ECO:0000313" key="3">
    <source>
        <dbReference type="EMBL" id="MXG90356.1"/>
    </source>
</evidence>
<comment type="caution">
    <text evidence="3">The sequence shown here is derived from an EMBL/GenBank/DDBJ whole genome shotgun (WGS) entry which is preliminary data.</text>
</comment>
<dbReference type="InterPro" id="IPR053161">
    <property type="entry name" value="Ulvan_degrading_GH"/>
</dbReference>
<protein>
    <recommendedName>
        <fullName evidence="2">Bacterial Ig-like domain-containing protein</fullName>
    </recommendedName>
</protein>
<dbReference type="Proteomes" id="UP000473325">
    <property type="component" value="Unassembled WGS sequence"/>
</dbReference>
<accession>A0A6L7EWY4</accession>
<dbReference type="InterPro" id="IPR008979">
    <property type="entry name" value="Galactose-bd-like_sf"/>
</dbReference>
<dbReference type="EMBL" id="WUEK01000007">
    <property type="protein sequence ID" value="MXG90356.1"/>
    <property type="molecule type" value="Genomic_DNA"/>
</dbReference>